<reference evidence="6 7" key="1">
    <citation type="submission" date="2021-03" db="EMBL/GenBank/DDBJ databases">
        <title>Metabolic Capacity of the Antarctic Cyanobacterium Phormidium pseudopriestleyi that Sustains Oxygenic Photosynthesis in the Presence of Hydrogen Sulfide.</title>
        <authorList>
            <person name="Lumian J.E."/>
            <person name="Jungblut A.D."/>
            <person name="Dillon M.L."/>
            <person name="Hawes I."/>
            <person name="Doran P.T."/>
            <person name="Mackey T.J."/>
            <person name="Dick G.J."/>
            <person name="Grettenberger C.L."/>
            <person name="Sumner D.Y."/>
        </authorList>
    </citation>
    <scope>NUCLEOTIDE SEQUENCE [LARGE SCALE GENOMIC DNA]</scope>
    <source>
        <strain evidence="6 7">FRX01</strain>
    </source>
</reference>
<gene>
    <name evidence="6" type="ORF">J0895_09375</name>
</gene>
<dbReference type="Gene3D" id="3.40.50.1000">
    <property type="entry name" value="HAD superfamily/HAD-like"/>
    <property type="match status" value="1"/>
</dbReference>
<dbReference type="SFLD" id="SFLDG01129">
    <property type="entry name" value="C1.5:_HAD__Beta-PGM__Phosphata"/>
    <property type="match status" value="1"/>
</dbReference>
<keyword evidence="6" id="KW-0378">Hydrolase</keyword>
<comment type="caution">
    <text evidence="6">The sequence shown here is derived from an EMBL/GenBank/DDBJ whole genome shotgun (WGS) entry which is preliminary data.</text>
</comment>
<evidence type="ECO:0000256" key="4">
    <source>
        <dbReference type="ARBA" id="ARBA00022842"/>
    </source>
</evidence>
<sequence length="216" mass="23756">MISALLFDLDGTLCNTDPTHFQTWVELLQDYGMEIDEAFYQSRITGRLNEAIIQDLLPQFSPSQGKQIADEKEARFRKLALKLERLAGVSNILAWSEERELLRSLVTNAPPKNVEFMLQVLGLTEMFKSVILAENLPAGKPDPLPYRIALSGLGISASQAVAFEDSPSGIRSAVGAGIYTIGIASTQSPKRLKDLGASMAVSDFTDPELWKLLETI</sequence>
<dbReference type="NCBIfam" id="TIGR01509">
    <property type="entry name" value="HAD-SF-IA-v3"/>
    <property type="match status" value="1"/>
</dbReference>
<evidence type="ECO:0000256" key="3">
    <source>
        <dbReference type="ARBA" id="ARBA00022723"/>
    </source>
</evidence>
<comment type="similarity">
    <text evidence="2">Belongs to the HAD-like hydrolase superfamily. CbbY/CbbZ/Gph/YieH family.</text>
</comment>
<proteinExistence type="inferred from homology"/>
<accession>A0ABS3FR64</accession>
<dbReference type="SUPFAM" id="SSF56784">
    <property type="entry name" value="HAD-like"/>
    <property type="match status" value="1"/>
</dbReference>
<evidence type="ECO:0000256" key="5">
    <source>
        <dbReference type="ARBA" id="ARBA00023277"/>
    </source>
</evidence>
<organism evidence="6 7">
    <name type="scientific">Phormidium pseudopriestleyi FRX01</name>
    <dbReference type="NCBI Taxonomy" id="1759528"/>
    <lineage>
        <taxon>Bacteria</taxon>
        <taxon>Bacillati</taxon>
        <taxon>Cyanobacteriota</taxon>
        <taxon>Cyanophyceae</taxon>
        <taxon>Oscillatoriophycideae</taxon>
        <taxon>Oscillatoriales</taxon>
        <taxon>Oscillatoriaceae</taxon>
        <taxon>Phormidium</taxon>
    </lineage>
</organism>
<dbReference type="InterPro" id="IPR051600">
    <property type="entry name" value="Beta-PGM-like"/>
</dbReference>
<dbReference type="SFLD" id="SFLDS00003">
    <property type="entry name" value="Haloacid_Dehalogenase"/>
    <property type="match status" value="1"/>
</dbReference>
<dbReference type="InterPro" id="IPR023214">
    <property type="entry name" value="HAD_sf"/>
</dbReference>
<dbReference type="Pfam" id="PF13419">
    <property type="entry name" value="HAD_2"/>
    <property type="match status" value="1"/>
</dbReference>
<dbReference type="Gene3D" id="1.10.150.240">
    <property type="entry name" value="Putative phosphatase, domain 2"/>
    <property type="match status" value="1"/>
</dbReference>
<dbReference type="Proteomes" id="UP000664844">
    <property type="component" value="Unassembled WGS sequence"/>
</dbReference>
<dbReference type="InterPro" id="IPR036412">
    <property type="entry name" value="HAD-like_sf"/>
</dbReference>
<name>A0ABS3FR64_9CYAN</name>
<keyword evidence="4" id="KW-0460">Magnesium</keyword>
<dbReference type="EMBL" id="JAFLQW010000254">
    <property type="protein sequence ID" value="MBO0349313.1"/>
    <property type="molecule type" value="Genomic_DNA"/>
</dbReference>
<evidence type="ECO:0000313" key="6">
    <source>
        <dbReference type="EMBL" id="MBO0349313.1"/>
    </source>
</evidence>
<dbReference type="PANTHER" id="PTHR46193">
    <property type="entry name" value="6-PHOSPHOGLUCONATE PHOSPHATASE"/>
    <property type="match status" value="1"/>
</dbReference>
<dbReference type="GO" id="GO:0016787">
    <property type="term" value="F:hydrolase activity"/>
    <property type="evidence" value="ECO:0007669"/>
    <property type="project" value="UniProtKB-KW"/>
</dbReference>
<protein>
    <submittedName>
        <fullName evidence="6">HAD-IA family hydrolase</fullName>
    </submittedName>
</protein>
<evidence type="ECO:0000256" key="1">
    <source>
        <dbReference type="ARBA" id="ARBA00001946"/>
    </source>
</evidence>
<dbReference type="PRINTS" id="PR00413">
    <property type="entry name" value="HADHALOGNASE"/>
</dbReference>
<dbReference type="InterPro" id="IPR006439">
    <property type="entry name" value="HAD-SF_hydro_IA"/>
</dbReference>
<dbReference type="PANTHER" id="PTHR46193:SF18">
    <property type="entry name" value="HEXITOL PHOSPHATASE B"/>
    <property type="match status" value="1"/>
</dbReference>
<comment type="cofactor">
    <cofactor evidence="1">
        <name>Mg(2+)</name>
        <dbReference type="ChEBI" id="CHEBI:18420"/>
    </cofactor>
</comment>
<keyword evidence="5" id="KW-0119">Carbohydrate metabolism</keyword>
<keyword evidence="7" id="KW-1185">Reference proteome</keyword>
<evidence type="ECO:0000256" key="2">
    <source>
        <dbReference type="ARBA" id="ARBA00006171"/>
    </source>
</evidence>
<keyword evidence="3" id="KW-0479">Metal-binding</keyword>
<dbReference type="InterPro" id="IPR023198">
    <property type="entry name" value="PGP-like_dom2"/>
</dbReference>
<dbReference type="RefSeq" id="WP_207087842.1">
    <property type="nucleotide sequence ID" value="NZ_JAFLQW010000254.1"/>
</dbReference>
<evidence type="ECO:0000313" key="7">
    <source>
        <dbReference type="Proteomes" id="UP000664844"/>
    </source>
</evidence>
<dbReference type="InterPro" id="IPR041492">
    <property type="entry name" value="HAD_2"/>
</dbReference>